<dbReference type="InterPro" id="IPR011559">
    <property type="entry name" value="Initiation_fac_2B_a/b/d"/>
</dbReference>
<keyword evidence="1 5" id="KW-0413">Isomerase</keyword>
<dbReference type="GO" id="GO:0046523">
    <property type="term" value="F:S-methyl-5-thioribose-1-phosphate isomerase activity"/>
    <property type="evidence" value="ECO:0007669"/>
    <property type="project" value="UniProtKB-EC"/>
</dbReference>
<dbReference type="EMBL" id="QLTW01000023">
    <property type="protein sequence ID" value="MBT9144795.1"/>
    <property type="molecule type" value="Genomic_DNA"/>
</dbReference>
<dbReference type="InterPro" id="IPR037171">
    <property type="entry name" value="NagB/RpiA_transferase-like"/>
</dbReference>
<evidence type="ECO:0000256" key="1">
    <source>
        <dbReference type="ARBA" id="ARBA00023235"/>
    </source>
</evidence>
<dbReference type="Gene3D" id="1.20.120.420">
    <property type="entry name" value="translation initiation factor eif-2b, domain 1"/>
    <property type="match status" value="1"/>
</dbReference>
<dbReference type="NCBIfam" id="TIGR00512">
    <property type="entry name" value="salvage_mtnA"/>
    <property type="match status" value="1"/>
</dbReference>
<comment type="catalytic activity">
    <reaction evidence="2">
        <text>5-(methylsulfanyl)-alpha-D-ribose 1-phosphate = 5-(methylsulfanyl)-D-ribulose 1-phosphate</text>
        <dbReference type="Rhea" id="RHEA:19989"/>
        <dbReference type="ChEBI" id="CHEBI:58533"/>
        <dbReference type="ChEBI" id="CHEBI:58548"/>
        <dbReference type="EC" id="5.3.1.23"/>
    </reaction>
</comment>
<evidence type="ECO:0000256" key="2">
    <source>
        <dbReference type="ARBA" id="ARBA00052401"/>
    </source>
</evidence>
<protein>
    <submittedName>
        <fullName evidence="5">Methylthioribose-1-phosphate isomerase</fullName>
        <ecNumber evidence="5">5.3.1.23</ecNumber>
    </submittedName>
</protein>
<dbReference type="InterPro" id="IPR027363">
    <property type="entry name" value="M1Pi_N"/>
</dbReference>
<organism evidence="5 6">
    <name type="scientific">Psychracetigena formicireducens</name>
    <dbReference type="NCBI Taxonomy" id="2986056"/>
    <lineage>
        <taxon>Bacteria</taxon>
        <taxon>Bacillati</taxon>
        <taxon>Candidatus Lithacetigenota</taxon>
        <taxon>Candidatus Psychracetigena</taxon>
    </lineage>
</organism>
<dbReference type="InterPro" id="IPR005251">
    <property type="entry name" value="IF-M1Pi"/>
</dbReference>
<dbReference type="PANTHER" id="PTHR43475">
    <property type="entry name" value="METHYLTHIORIBOSE-1-PHOSPHATE ISOMERASE"/>
    <property type="match status" value="1"/>
</dbReference>
<dbReference type="Gene3D" id="3.40.50.10470">
    <property type="entry name" value="Translation initiation factor eif-2b, domain 2"/>
    <property type="match status" value="1"/>
</dbReference>
<dbReference type="AlphaFoldDB" id="A0A9E2F5X3"/>
<evidence type="ECO:0000313" key="5">
    <source>
        <dbReference type="EMBL" id="MBT9144795.1"/>
    </source>
</evidence>
<comment type="similarity">
    <text evidence="3">Belongs to the eIF-2B alpha/beta/delta subunits family.</text>
</comment>
<dbReference type="PANTHER" id="PTHR43475:SF1">
    <property type="entry name" value="METHYLTHIORIBOSE-1-PHOSPHATE ISOMERASE"/>
    <property type="match status" value="1"/>
</dbReference>
<proteinExistence type="inferred from homology"/>
<evidence type="ECO:0000313" key="6">
    <source>
        <dbReference type="Proteomes" id="UP000811545"/>
    </source>
</evidence>
<comment type="caution">
    <text evidence="5">The sequence shown here is derived from an EMBL/GenBank/DDBJ whole genome shotgun (WGS) entry which is preliminary data.</text>
</comment>
<dbReference type="GO" id="GO:0019509">
    <property type="term" value="P:L-methionine salvage from methylthioadenosine"/>
    <property type="evidence" value="ECO:0007669"/>
    <property type="project" value="TreeGrafter"/>
</dbReference>
<name>A0A9E2F5X3_PSYF1</name>
<dbReference type="EC" id="5.3.1.23" evidence="5"/>
<sequence>MKNPKENCQGYSLDGIRIFPDRTEILNQLRLPFIEEWLVTSNYREVTKAIKDMVIRGAPIIGAAGAIAMYLAVLEGVGKQNILYYLRNAYLEIVGARPTARELAFRTDEVYKVAEQNIIYGNNSFPVEETYKVVLKIFRESIESTEHIINEGISLFTKKSNILTHCNTGSLAVLGRGTALGIIKEAFKRGLVNMVYTGETRPFLQGSRLTSYELKNEGIPHKIIIDSSAPYLMSKGLVDMVIIGADRISSNFDVANKIGSYSLALAAHHHKIPFYVAAPMVTIDHRLKSGEEIMVEERSENEVLFLNEKRIAPEGVSALNYSFDITPSTLVTAIITEKGIIYPEK</sequence>
<evidence type="ECO:0000256" key="4">
    <source>
        <dbReference type="SAM" id="Phobius"/>
    </source>
</evidence>
<accession>A0A9E2F5X3</accession>
<reference evidence="5 6" key="1">
    <citation type="journal article" date="2021" name="bioRxiv">
        <title>Unique metabolic strategies in Hadean analogues reveal hints for primordial physiology.</title>
        <authorList>
            <person name="Nobu M.K."/>
            <person name="Nakai R."/>
            <person name="Tamazawa S."/>
            <person name="Mori H."/>
            <person name="Toyoda A."/>
            <person name="Ijiri A."/>
            <person name="Suzuki S."/>
            <person name="Kurokawa K."/>
            <person name="Kamagata Y."/>
            <person name="Tamaki H."/>
        </authorList>
    </citation>
    <scope>NUCLEOTIDE SEQUENCE [LARGE SCALE GENOMIC DNA]</scope>
    <source>
        <strain evidence="5">BS525</strain>
    </source>
</reference>
<dbReference type="SUPFAM" id="SSF100950">
    <property type="entry name" value="NagB/RpiA/CoA transferase-like"/>
    <property type="match status" value="1"/>
</dbReference>
<keyword evidence="4" id="KW-1133">Transmembrane helix</keyword>
<dbReference type="Pfam" id="PF01008">
    <property type="entry name" value="IF-2B"/>
    <property type="match status" value="1"/>
</dbReference>
<feature type="transmembrane region" description="Helical" evidence="4">
    <location>
        <begin position="53"/>
        <end position="73"/>
    </location>
</feature>
<dbReference type="FunFam" id="3.40.50.10470:FF:000006">
    <property type="entry name" value="Methylthioribose-1-phosphate isomerase"/>
    <property type="match status" value="1"/>
</dbReference>
<gene>
    <name evidence="5" type="primary">mtnA</name>
    <name evidence="5" type="ORF">DDT42_00646</name>
</gene>
<dbReference type="NCBIfam" id="NF004326">
    <property type="entry name" value="PRK05720.1"/>
    <property type="match status" value="1"/>
</dbReference>
<evidence type="ECO:0000256" key="3">
    <source>
        <dbReference type="RuleBase" id="RU003814"/>
    </source>
</evidence>
<dbReference type="Proteomes" id="UP000811545">
    <property type="component" value="Unassembled WGS sequence"/>
</dbReference>
<dbReference type="InterPro" id="IPR000649">
    <property type="entry name" value="IF-2B-related"/>
</dbReference>
<keyword evidence="4" id="KW-0812">Transmembrane</keyword>
<dbReference type="NCBIfam" id="TIGR00524">
    <property type="entry name" value="eIF-2B_rel"/>
    <property type="match status" value="1"/>
</dbReference>
<keyword evidence="4" id="KW-0472">Membrane</keyword>
<dbReference type="InterPro" id="IPR042529">
    <property type="entry name" value="IF_2B-like_C"/>
</dbReference>